<evidence type="ECO:0000256" key="3">
    <source>
        <dbReference type="ARBA" id="ARBA00022741"/>
    </source>
</evidence>
<keyword evidence="1 7" id="KW-0028">Amino-acid biosynthesis</keyword>
<dbReference type="SUPFAM" id="SSF52540">
    <property type="entry name" value="P-loop containing nucleoside triphosphate hydrolases"/>
    <property type="match status" value="1"/>
</dbReference>
<feature type="binding site" evidence="7">
    <location>
        <position position="32"/>
    </location>
    <ligand>
        <name>substrate</name>
    </ligand>
</feature>
<dbReference type="UniPathway" id="UPA00053">
    <property type="reaction ID" value="UER00088"/>
</dbReference>
<protein>
    <recommendedName>
        <fullName evidence="7">Shikimate kinase</fullName>
        <shortName evidence="7">SK</shortName>
        <ecNumber evidence="7">2.7.1.71</ecNumber>
    </recommendedName>
</protein>
<dbReference type="EMBL" id="LVJN01000016">
    <property type="protein sequence ID" value="OSM06208.1"/>
    <property type="molecule type" value="Genomic_DNA"/>
</dbReference>
<evidence type="ECO:0000313" key="8">
    <source>
        <dbReference type="EMBL" id="OSM06208.1"/>
    </source>
</evidence>
<dbReference type="OrthoDB" id="9800332at2"/>
<evidence type="ECO:0000256" key="6">
    <source>
        <dbReference type="ARBA" id="ARBA00023141"/>
    </source>
</evidence>
<comment type="caution">
    <text evidence="7">Lacks conserved residue(s) required for the propagation of feature annotation.</text>
</comment>
<dbReference type="GO" id="GO:0008652">
    <property type="term" value="P:amino acid biosynthetic process"/>
    <property type="evidence" value="ECO:0007669"/>
    <property type="project" value="UniProtKB-KW"/>
</dbReference>
<dbReference type="GO" id="GO:0009423">
    <property type="term" value="P:chorismate biosynthetic process"/>
    <property type="evidence" value="ECO:0007669"/>
    <property type="project" value="UniProtKB-UniRule"/>
</dbReference>
<name>A0A1Y2K7L0_9PROT</name>
<dbReference type="RefSeq" id="WP_085441341.1">
    <property type="nucleotide sequence ID" value="NZ_LVJN01000016.1"/>
</dbReference>
<sequence>MNIALIGPRGAGKSNISRRLSMLTKWPVLCIDLLISYEAEGLTIPQIVERYGWPHFRNLEYEALRKASQLNGVILDCGGGVVVDLDEAGNEIFSDRKVALLKRHESRVVLLDGDLKRLADKVSSDPNRPELSNALDLEQILRQRMPFYIQAADEIFNIEGKKRKQVAEEIVEHIPALQHRTPPEMKQTL</sequence>
<dbReference type="InterPro" id="IPR027417">
    <property type="entry name" value="P-loop_NTPase"/>
</dbReference>
<dbReference type="InterPro" id="IPR000623">
    <property type="entry name" value="Shikimate_kinase/TSH1"/>
</dbReference>
<keyword evidence="5 7" id="KW-0067">ATP-binding</keyword>
<evidence type="ECO:0000256" key="1">
    <source>
        <dbReference type="ARBA" id="ARBA00022605"/>
    </source>
</evidence>
<dbReference type="GO" id="GO:0005524">
    <property type="term" value="F:ATP binding"/>
    <property type="evidence" value="ECO:0007669"/>
    <property type="project" value="UniProtKB-UniRule"/>
</dbReference>
<evidence type="ECO:0000256" key="5">
    <source>
        <dbReference type="ARBA" id="ARBA00022840"/>
    </source>
</evidence>
<feature type="binding site" evidence="7">
    <location>
        <position position="79"/>
    </location>
    <ligand>
        <name>substrate</name>
    </ligand>
</feature>
<comment type="subcellular location">
    <subcellularLocation>
        <location evidence="7">Cytoplasm</location>
    </subcellularLocation>
</comment>
<feature type="binding site" evidence="7">
    <location>
        <begin position="10"/>
        <end position="15"/>
    </location>
    <ligand>
        <name>ATP</name>
        <dbReference type="ChEBI" id="CHEBI:30616"/>
    </ligand>
</feature>
<comment type="caution">
    <text evidence="8">The sequence shown here is derived from an EMBL/GenBank/DDBJ whole genome shotgun (WGS) entry which is preliminary data.</text>
</comment>
<dbReference type="Gene3D" id="3.40.50.300">
    <property type="entry name" value="P-loop containing nucleotide triphosphate hydrolases"/>
    <property type="match status" value="1"/>
</dbReference>
<evidence type="ECO:0000256" key="7">
    <source>
        <dbReference type="HAMAP-Rule" id="MF_00109"/>
    </source>
</evidence>
<dbReference type="GO" id="GO:0000287">
    <property type="term" value="F:magnesium ion binding"/>
    <property type="evidence" value="ECO:0007669"/>
    <property type="project" value="UniProtKB-UniRule"/>
</dbReference>
<dbReference type="AlphaFoldDB" id="A0A1Y2K7L0"/>
<comment type="catalytic activity">
    <reaction evidence="7">
        <text>shikimate + ATP = 3-phosphoshikimate + ADP + H(+)</text>
        <dbReference type="Rhea" id="RHEA:13121"/>
        <dbReference type="ChEBI" id="CHEBI:15378"/>
        <dbReference type="ChEBI" id="CHEBI:30616"/>
        <dbReference type="ChEBI" id="CHEBI:36208"/>
        <dbReference type="ChEBI" id="CHEBI:145989"/>
        <dbReference type="ChEBI" id="CHEBI:456216"/>
        <dbReference type="EC" id="2.7.1.71"/>
    </reaction>
</comment>
<accession>A0A1Y2K7L0</accession>
<organism evidence="8 9">
    <name type="scientific">Magnetofaba australis IT-1</name>
    <dbReference type="NCBI Taxonomy" id="1434232"/>
    <lineage>
        <taxon>Bacteria</taxon>
        <taxon>Pseudomonadati</taxon>
        <taxon>Pseudomonadota</taxon>
        <taxon>Magnetococcia</taxon>
        <taxon>Magnetococcales</taxon>
        <taxon>Magnetococcaceae</taxon>
        <taxon>Magnetofaba</taxon>
    </lineage>
</organism>
<keyword evidence="3 7" id="KW-0547">Nucleotide-binding</keyword>
<dbReference type="InterPro" id="IPR031322">
    <property type="entry name" value="Shikimate/glucono_kinase"/>
</dbReference>
<feature type="binding site" evidence="7">
    <location>
        <position position="14"/>
    </location>
    <ligand>
        <name>Mg(2+)</name>
        <dbReference type="ChEBI" id="CHEBI:18420"/>
    </ligand>
</feature>
<keyword evidence="4 7" id="KW-0418">Kinase</keyword>
<comment type="similarity">
    <text evidence="7">Belongs to the shikimate kinase family.</text>
</comment>
<evidence type="ECO:0000313" key="9">
    <source>
        <dbReference type="Proteomes" id="UP000194003"/>
    </source>
</evidence>
<keyword evidence="7" id="KW-0479">Metal-binding</keyword>
<comment type="pathway">
    <text evidence="7">Metabolic intermediate biosynthesis; chorismate biosynthesis; chorismate from D-erythrose 4-phosphate and phosphoenolpyruvate: step 5/7.</text>
</comment>
<dbReference type="HAMAP" id="MF_00109">
    <property type="entry name" value="Shikimate_kinase"/>
    <property type="match status" value="1"/>
</dbReference>
<keyword evidence="6 7" id="KW-0057">Aromatic amino acid biosynthesis</keyword>
<keyword evidence="9" id="KW-1185">Reference proteome</keyword>
<dbReference type="PANTHER" id="PTHR21087">
    <property type="entry name" value="SHIKIMATE KINASE"/>
    <property type="match status" value="1"/>
</dbReference>
<evidence type="ECO:0000256" key="2">
    <source>
        <dbReference type="ARBA" id="ARBA00022679"/>
    </source>
</evidence>
<gene>
    <name evidence="7" type="primary">aroK</name>
    <name evidence="8" type="ORF">MAIT1_01187</name>
</gene>
<comment type="subunit">
    <text evidence="7">Monomer.</text>
</comment>
<dbReference type="Pfam" id="PF01202">
    <property type="entry name" value="SKI"/>
    <property type="match status" value="1"/>
</dbReference>
<dbReference type="PANTHER" id="PTHR21087:SF16">
    <property type="entry name" value="SHIKIMATE KINASE 1, CHLOROPLASTIC"/>
    <property type="match status" value="1"/>
</dbReference>
<keyword evidence="7" id="KW-0963">Cytoplasm</keyword>
<feature type="binding site" evidence="7">
    <location>
        <position position="57"/>
    </location>
    <ligand>
        <name>substrate</name>
    </ligand>
</feature>
<dbReference type="GO" id="GO:0004765">
    <property type="term" value="F:shikimate kinase activity"/>
    <property type="evidence" value="ECO:0007669"/>
    <property type="project" value="UniProtKB-UniRule"/>
</dbReference>
<dbReference type="STRING" id="1434232.MAIT1_01187"/>
<dbReference type="Proteomes" id="UP000194003">
    <property type="component" value="Unassembled WGS sequence"/>
</dbReference>
<feature type="binding site" evidence="7">
    <location>
        <position position="128"/>
    </location>
    <ligand>
        <name>ATP</name>
        <dbReference type="ChEBI" id="CHEBI:30616"/>
    </ligand>
</feature>
<dbReference type="CDD" id="cd00464">
    <property type="entry name" value="SK"/>
    <property type="match status" value="1"/>
</dbReference>
<dbReference type="PRINTS" id="PR01100">
    <property type="entry name" value="SHIKIMTKNASE"/>
</dbReference>
<dbReference type="GO" id="GO:0009073">
    <property type="term" value="P:aromatic amino acid family biosynthetic process"/>
    <property type="evidence" value="ECO:0007669"/>
    <property type="project" value="UniProtKB-KW"/>
</dbReference>
<keyword evidence="2 7" id="KW-0808">Transferase</keyword>
<comment type="cofactor">
    <cofactor evidence="7">
        <name>Mg(2+)</name>
        <dbReference type="ChEBI" id="CHEBI:18420"/>
    </cofactor>
    <text evidence="7">Binds 1 Mg(2+) ion per subunit.</text>
</comment>
<dbReference type="GO" id="GO:0005829">
    <property type="term" value="C:cytosol"/>
    <property type="evidence" value="ECO:0007669"/>
    <property type="project" value="TreeGrafter"/>
</dbReference>
<comment type="function">
    <text evidence="7">Catalyzes the specific phosphorylation of the 3-hydroxyl group of shikimic acid using ATP as a cosubstrate.</text>
</comment>
<feature type="binding site" evidence="7">
    <location>
        <position position="144"/>
    </location>
    <ligand>
        <name>substrate</name>
    </ligand>
</feature>
<proteinExistence type="inferred from homology"/>
<keyword evidence="7" id="KW-0460">Magnesium</keyword>
<dbReference type="EC" id="2.7.1.71" evidence="7"/>
<reference evidence="8 9" key="1">
    <citation type="journal article" date="2016" name="BMC Genomics">
        <title>Combined genomic and structural analyses of a cultured magnetotactic bacterium reveals its niche adaptation to a dynamic environment.</title>
        <authorList>
            <person name="Araujo A.C."/>
            <person name="Morillo V."/>
            <person name="Cypriano J."/>
            <person name="Teixeira L.C."/>
            <person name="Leao P."/>
            <person name="Lyra S."/>
            <person name="Almeida L.G."/>
            <person name="Bazylinski D.A."/>
            <person name="Vasconcellos A.T."/>
            <person name="Abreu F."/>
            <person name="Lins U."/>
        </authorList>
    </citation>
    <scope>NUCLEOTIDE SEQUENCE [LARGE SCALE GENOMIC DNA]</scope>
    <source>
        <strain evidence="8 9">IT-1</strain>
    </source>
</reference>
<evidence type="ECO:0000256" key="4">
    <source>
        <dbReference type="ARBA" id="ARBA00022777"/>
    </source>
</evidence>